<feature type="compositionally biased region" description="Acidic residues" evidence="16">
    <location>
        <begin position="551"/>
        <end position="565"/>
    </location>
</feature>
<dbReference type="InterPro" id="IPR034078">
    <property type="entry name" value="NFX1_fam"/>
</dbReference>
<dbReference type="Pfam" id="PF01422">
    <property type="entry name" value="zf-NF-X1"/>
    <property type="match status" value="5"/>
</dbReference>
<keyword evidence="3 15" id="KW-0489">Methyltransferase</keyword>
<feature type="compositionally biased region" description="Acidic residues" evidence="16">
    <location>
        <begin position="384"/>
        <end position="396"/>
    </location>
</feature>
<dbReference type="GO" id="GO:0003723">
    <property type="term" value="F:RNA binding"/>
    <property type="evidence" value="ECO:0007669"/>
    <property type="project" value="UniProtKB-UniRule"/>
</dbReference>
<keyword evidence="8 14" id="KW-0863">Zinc-finger</keyword>
<evidence type="ECO:0000256" key="5">
    <source>
        <dbReference type="ARBA" id="ARBA00022691"/>
    </source>
</evidence>
<dbReference type="SMART" id="SM00393">
    <property type="entry name" value="R3H"/>
    <property type="match status" value="1"/>
</dbReference>
<feature type="domain" description="R3H" evidence="18">
    <location>
        <begin position="1257"/>
        <end position="1320"/>
    </location>
</feature>
<evidence type="ECO:0000256" key="7">
    <source>
        <dbReference type="ARBA" id="ARBA00022737"/>
    </source>
</evidence>
<dbReference type="SMART" id="SM00438">
    <property type="entry name" value="ZnF_NFX"/>
    <property type="match status" value="7"/>
</dbReference>
<keyword evidence="5 15" id="KW-0949">S-adenosyl-L-methionine</keyword>
<evidence type="ECO:0000256" key="2">
    <source>
        <dbReference type="ARBA" id="ARBA00007269"/>
    </source>
</evidence>
<dbReference type="PROSITE" id="PS51686">
    <property type="entry name" value="SAM_MT_RSMB_NOP"/>
    <property type="match status" value="1"/>
</dbReference>
<dbReference type="GO" id="GO:0008173">
    <property type="term" value="F:RNA methyltransferase activity"/>
    <property type="evidence" value="ECO:0007669"/>
    <property type="project" value="InterPro"/>
</dbReference>
<feature type="compositionally biased region" description="Polar residues" evidence="16">
    <location>
        <begin position="367"/>
        <end position="380"/>
    </location>
</feature>
<dbReference type="GO" id="GO:0001510">
    <property type="term" value="P:RNA methylation"/>
    <property type="evidence" value="ECO:0007669"/>
    <property type="project" value="InterPro"/>
</dbReference>
<dbReference type="PROSITE" id="PS51257">
    <property type="entry name" value="PROKAR_LIPOPROTEIN"/>
    <property type="match status" value="1"/>
</dbReference>
<dbReference type="PROSITE" id="PS51061">
    <property type="entry name" value="R3H"/>
    <property type="match status" value="1"/>
</dbReference>
<sequence length="1504" mass="171913">MNFYRDSTWVLEYIEEQESKGRLSGSLQTLVLQSCKRYKLHTNPKHIYAIIDSCWKYKPYLEKIMKQSGILNDIPKRKGKPIYQKLTLLLLVHDLLFSKSKRIQMGKHPIKDYVLRYKVRLNAELVKLKLKLKVKDLSTIIMHKSDPSNDDNHPNSIIDDDSPPVRWIRINPLRCPNDKQTTEMVLEELRKKFTKKVDHWNQIVPGSIYYDIFIPNLYGIHPRDKITSHELYKQGKIIIQDRASCFPAHILRPTINDVIIDGCAAPGNKTTHIASYMFGQNHKHSHAQSKTKVQIHAFEKDPERAKILNKMIKIAGCSNFINVNVGDFTTLATPEKFPVVTGFILDPSCSGSGIFGRKYIDSINKLKSNQQKNNGKSPSNKEGEQEDEEDIPEEQEEFNKKEDLKTRLAKLSSFQFQVVKHAMSFPDAKRLVYSTCSIHAEENERVVIDLLLDEDVKKAGWRVASRDSVIPNWPRRGFIEEFKEVFRDSTSDEECKRMAEGCIRVAPRIDVSEADNDKTSPHSKSVEHNGLQVLETILESHLDNTQSCQDSQDDTSDGNDYDNDDDDDDALMYYERAIQEIAKGDSYICMICTVEMDYTCKMFACKKCYRVFDYDCIREWALKSTEKTANKIWKCPNCYHESKKVPGKNKATCWCGKVINPEPNPLNPNSCSQTCNAPICPHGCVKVCHLGPHPECMRMITITCQCGKHTKDISCYQNKRQMGKQKFHCDEPCGLLLPCGIHKCQKKCHSGLCGPCKEILITDETKGIKIQCYCGKHSKESIVCGEVKIPNKYSRNSENQKWIGVFSCDEIRTVEYKCHKHSFIEKCIPSPSVPGTKPCPYSPNLLKTCPCGKTQLNELSEPRKKCTDAIPHCENRCDKPLKCGKHTCPYTCHEGDCMDPCIQINKVKCACHRSSFLVPCGFTESPHCNIKCESLMSCRRHRCMERCCSGRPLAEARRKNNVFRLRQNINDETLVEAEHVCLKDCNLMLSCVNHRCQRKCHPGKCPPCLESDSNDLVCPCGKTIVPAPVRCGTKLPPCPYPCIKVVEGASECGHKPVLHTCHPLDQPCPPCTAPVFKTCKCGKKNNVRTVCFQTDVSCGQICEKPLTGCHHRCQKKCHRAGECQLRCNQICGLPRDNCIHKCRKPCHGRDSCPDVPCVSLITIKCSCGREQKEITCGATLEYESRQFTESIPCDEQCEMYIRQQQLKEAFGIADSDKNINDQSQIQVLEDLLSKALNFEDLQLPFSESAIISYGRQEKWCVQIEDILNDFIDNKGRISFHFKPMRASQRHFIHELAKSYKVYAESQDREPKRSVFIKKESESNKPPLRLADIFPIYKTFKQMEKERKMKEFLARTTEKLINFTVDDTDTQKMEFKSTFNGFFVKKLSHNSDEKDLKRLFDKYLKSTFIKNVKYKIFKDDTMGYNNAIIYPEAYSNVTENMTRDMEALVSHFDYIAKEAFVADEVSLCDVSPLLSEESPLDVVDTTILSPAAIEEDFMSEENIDS</sequence>
<dbReference type="PANTHER" id="PTHR12360:SF12">
    <property type="entry name" value="TRANSCRIPTIONAL REPRESSOR NF-X1"/>
    <property type="match status" value="1"/>
</dbReference>
<dbReference type="InterPro" id="IPR000967">
    <property type="entry name" value="Znf_NFX1"/>
</dbReference>
<dbReference type="GO" id="GO:0008270">
    <property type="term" value="F:zinc ion binding"/>
    <property type="evidence" value="ECO:0007669"/>
    <property type="project" value="UniProtKB-KW"/>
</dbReference>
<evidence type="ECO:0000256" key="15">
    <source>
        <dbReference type="PROSITE-ProRule" id="PRU01023"/>
    </source>
</evidence>
<evidence type="ECO:0000256" key="11">
    <source>
        <dbReference type="ARBA" id="ARBA00023015"/>
    </source>
</evidence>
<keyword evidence="7" id="KW-0677">Repeat</keyword>
<keyword evidence="4 15" id="KW-0808">Transferase</keyword>
<feature type="domain" description="SAM-dependent MTase RsmB/NOP-type" evidence="19">
    <location>
        <begin position="156"/>
        <end position="489"/>
    </location>
</feature>
<dbReference type="Proteomes" id="UP001306508">
    <property type="component" value="Unassembled WGS sequence"/>
</dbReference>
<evidence type="ECO:0000259" key="17">
    <source>
        <dbReference type="PROSITE" id="PS50089"/>
    </source>
</evidence>
<comment type="caution">
    <text evidence="20">The sequence shown here is derived from an EMBL/GenBank/DDBJ whole genome shotgun (WGS) entry which is preliminary data.</text>
</comment>
<dbReference type="InterPro" id="IPR001841">
    <property type="entry name" value="Znf_RING"/>
</dbReference>
<dbReference type="PROSITE" id="PS50089">
    <property type="entry name" value="ZF_RING_2"/>
    <property type="match status" value="1"/>
</dbReference>
<evidence type="ECO:0000256" key="6">
    <source>
        <dbReference type="ARBA" id="ARBA00022723"/>
    </source>
</evidence>
<dbReference type="SUPFAM" id="SSF57850">
    <property type="entry name" value="RING/U-box"/>
    <property type="match status" value="1"/>
</dbReference>
<dbReference type="InterPro" id="IPR048889">
    <property type="entry name" value="NSUN5_RCM1_N"/>
</dbReference>
<evidence type="ECO:0000256" key="1">
    <source>
        <dbReference type="ARBA" id="ARBA00004123"/>
    </source>
</evidence>
<dbReference type="Pfam" id="PF01424">
    <property type="entry name" value="R3H"/>
    <property type="match status" value="1"/>
</dbReference>
<evidence type="ECO:0000256" key="3">
    <source>
        <dbReference type="ARBA" id="ARBA00022603"/>
    </source>
</evidence>
<dbReference type="CDD" id="cd06006">
    <property type="entry name" value="R3H_unknown_2"/>
    <property type="match status" value="1"/>
</dbReference>
<dbReference type="InterPro" id="IPR034077">
    <property type="entry name" value="R3H_FAP1"/>
</dbReference>
<evidence type="ECO:0000256" key="8">
    <source>
        <dbReference type="ARBA" id="ARBA00022771"/>
    </source>
</evidence>
<feature type="binding site" evidence="15">
    <location>
        <position position="346"/>
    </location>
    <ligand>
        <name>S-adenosyl-L-methionine</name>
        <dbReference type="ChEBI" id="CHEBI:59789"/>
    </ligand>
</feature>
<accession>A0AAN7WR95</accession>
<dbReference type="SUPFAM" id="SSF53335">
    <property type="entry name" value="S-adenosyl-L-methionine-dependent methyltransferases"/>
    <property type="match status" value="1"/>
</dbReference>
<feature type="binding site" evidence="15">
    <location>
        <position position="327"/>
    </location>
    <ligand>
        <name>S-adenosyl-L-methionine</name>
        <dbReference type="ChEBI" id="CHEBI:59789"/>
    </ligand>
</feature>
<organism evidence="20 21">
    <name type="scientific">Arxiozyma heterogenica</name>
    <dbReference type="NCBI Taxonomy" id="278026"/>
    <lineage>
        <taxon>Eukaryota</taxon>
        <taxon>Fungi</taxon>
        <taxon>Dikarya</taxon>
        <taxon>Ascomycota</taxon>
        <taxon>Saccharomycotina</taxon>
        <taxon>Saccharomycetes</taxon>
        <taxon>Saccharomycetales</taxon>
        <taxon>Saccharomycetaceae</taxon>
        <taxon>Arxiozyma</taxon>
    </lineage>
</organism>
<dbReference type="CDD" id="cd06008">
    <property type="entry name" value="NF-X1-zinc-finger"/>
    <property type="match status" value="5"/>
</dbReference>
<evidence type="ECO:0000259" key="19">
    <source>
        <dbReference type="PROSITE" id="PS51686"/>
    </source>
</evidence>
<dbReference type="InterPro" id="IPR023267">
    <property type="entry name" value="RCMT"/>
</dbReference>
<evidence type="ECO:0000259" key="18">
    <source>
        <dbReference type="PROSITE" id="PS51061"/>
    </source>
</evidence>
<evidence type="ECO:0000256" key="4">
    <source>
        <dbReference type="ARBA" id="ARBA00022679"/>
    </source>
</evidence>
<dbReference type="Pfam" id="PF21153">
    <property type="entry name" value="NSUN5_N"/>
    <property type="match status" value="1"/>
</dbReference>
<evidence type="ECO:0000256" key="10">
    <source>
        <dbReference type="ARBA" id="ARBA00022884"/>
    </source>
</evidence>
<dbReference type="InterPro" id="IPR001678">
    <property type="entry name" value="MeTrfase_RsmB-F_NOP2_dom"/>
</dbReference>
<feature type="domain" description="RING-type" evidence="17">
    <location>
        <begin position="589"/>
        <end position="638"/>
    </location>
</feature>
<dbReference type="SUPFAM" id="SSF82708">
    <property type="entry name" value="R3H domain"/>
    <property type="match status" value="1"/>
</dbReference>
<dbReference type="GO" id="GO:0000977">
    <property type="term" value="F:RNA polymerase II transcription regulatory region sequence-specific DNA binding"/>
    <property type="evidence" value="ECO:0007669"/>
    <property type="project" value="TreeGrafter"/>
</dbReference>
<evidence type="ECO:0000256" key="12">
    <source>
        <dbReference type="ARBA" id="ARBA00023163"/>
    </source>
</evidence>
<comment type="similarity">
    <text evidence="15">Belongs to the class I-like SAM-binding methyltransferase superfamily. RsmB/NOP family.</text>
</comment>
<dbReference type="GO" id="GO:0005634">
    <property type="term" value="C:nucleus"/>
    <property type="evidence" value="ECO:0007669"/>
    <property type="project" value="UniProtKB-SubCell"/>
</dbReference>
<dbReference type="InterPro" id="IPR001374">
    <property type="entry name" value="R3H_dom"/>
</dbReference>
<keyword evidence="12" id="KW-0804">Transcription</keyword>
<protein>
    <submittedName>
        <fullName evidence="20">Uncharacterized protein</fullName>
    </submittedName>
</protein>
<dbReference type="PANTHER" id="PTHR12360">
    <property type="entry name" value="NUCLEAR TRANSCRIPTION FACTOR, X-BOX BINDING 1 NFX1"/>
    <property type="match status" value="1"/>
</dbReference>
<proteinExistence type="inferred from homology"/>
<dbReference type="Gene3D" id="3.30.1370.50">
    <property type="entry name" value="R3H-like domain"/>
    <property type="match status" value="1"/>
</dbReference>
<keyword evidence="6" id="KW-0479">Metal-binding</keyword>
<feature type="binding site" evidence="15">
    <location>
        <begin position="263"/>
        <end position="269"/>
    </location>
    <ligand>
        <name>S-adenosyl-L-methionine</name>
        <dbReference type="ChEBI" id="CHEBI:59789"/>
    </ligand>
</feature>
<evidence type="ECO:0000313" key="20">
    <source>
        <dbReference type="EMBL" id="KAK5780262.1"/>
    </source>
</evidence>
<keyword evidence="21" id="KW-1185">Reference proteome</keyword>
<dbReference type="InterPro" id="IPR029063">
    <property type="entry name" value="SAM-dependent_MTases_sf"/>
</dbReference>
<reference evidence="21" key="1">
    <citation type="submission" date="2023-07" db="EMBL/GenBank/DDBJ databases">
        <title>A draft genome of Kazachstania heterogenica Y-27499.</title>
        <authorList>
            <person name="Donic C."/>
            <person name="Kralova J.S."/>
            <person name="Fidel L."/>
            <person name="Ben-Dor S."/>
            <person name="Jung S."/>
        </authorList>
    </citation>
    <scope>NUCLEOTIDE SEQUENCE [LARGE SCALE GENOMIC DNA]</scope>
    <source>
        <strain evidence="21">Y27499</strain>
    </source>
</reference>
<keyword evidence="11" id="KW-0805">Transcription regulation</keyword>
<dbReference type="InterPro" id="IPR049560">
    <property type="entry name" value="MeTrfase_RsmB-F_NOP2_cat"/>
</dbReference>
<evidence type="ECO:0000256" key="16">
    <source>
        <dbReference type="SAM" id="MobiDB-lite"/>
    </source>
</evidence>
<feature type="binding site" evidence="15">
    <location>
        <position position="299"/>
    </location>
    <ligand>
        <name>S-adenosyl-L-methionine</name>
        <dbReference type="ChEBI" id="CHEBI:59789"/>
    </ligand>
</feature>
<feature type="active site" description="Nucleophile" evidence="15">
    <location>
        <position position="436"/>
    </location>
</feature>
<evidence type="ECO:0000256" key="13">
    <source>
        <dbReference type="ARBA" id="ARBA00023242"/>
    </source>
</evidence>
<dbReference type="GO" id="GO:0000981">
    <property type="term" value="F:DNA-binding transcription factor activity, RNA polymerase II-specific"/>
    <property type="evidence" value="ECO:0007669"/>
    <property type="project" value="TreeGrafter"/>
</dbReference>
<evidence type="ECO:0000313" key="21">
    <source>
        <dbReference type="Proteomes" id="UP001306508"/>
    </source>
</evidence>
<comment type="similarity">
    <text evidence="2">Belongs to the NFX1 family.</text>
</comment>
<keyword evidence="10 15" id="KW-0694">RNA-binding</keyword>
<dbReference type="Gene3D" id="3.40.50.150">
    <property type="entry name" value="Vaccinia Virus protein VP39"/>
    <property type="match status" value="1"/>
</dbReference>
<dbReference type="EMBL" id="JAWIZZ010000043">
    <property type="protein sequence ID" value="KAK5780262.1"/>
    <property type="molecule type" value="Genomic_DNA"/>
</dbReference>
<keyword evidence="13" id="KW-0539">Nucleus</keyword>
<name>A0AAN7WR95_9SACH</name>
<feature type="region of interest" description="Disordered" evidence="16">
    <location>
        <begin position="367"/>
        <end position="402"/>
    </location>
</feature>
<dbReference type="PRINTS" id="PR02008">
    <property type="entry name" value="RCMTFAMILY"/>
</dbReference>
<dbReference type="InterPro" id="IPR036867">
    <property type="entry name" value="R3H_dom_sf"/>
</dbReference>
<comment type="subcellular location">
    <subcellularLocation>
        <location evidence="1">Nucleus</location>
    </subcellularLocation>
</comment>
<evidence type="ECO:0000256" key="9">
    <source>
        <dbReference type="ARBA" id="ARBA00022833"/>
    </source>
</evidence>
<dbReference type="Pfam" id="PF01189">
    <property type="entry name" value="Methyltr_RsmB-F"/>
    <property type="match status" value="1"/>
</dbReference>
<dbReference type="GO" id="GO:0000122">
    <property type="term" value="P:negative regulation of transcription by RNA polymerase II"/>
    <property type="evidence" value="ECO:0007669"/>
    <property type="project" value="TreeGrafter"/>
</dbReference>
<evidence type="ECO:0000256" key="14">
    <source>
        <dbReference type="PROSITE-ProRule" id="PRU00175"/>
    </source>
</evidence>
<feature type="region of interest" description="Disordered" evidence="16">
    <location>
        <begin position="545"/>
        <end position="565"/>
    </location>
</feature>
<gene>
    <name evidence="20" type="ORF">RI543_002300</name>
</gene>
<keyword evidence="9" id="KW-0862">Zinc</keyword>